<comment type="caution">
    <text evidence="3">The sequence shown here is derived from an EMBL/GenBank/DDBJ whole genome shotgun (WGS) entry which is preliminary data.</text>
</comment>
<keyword evidence="3" id="KW-0808">Transferase</keyword>
<proteinExistence type="predicted"/>
<feature type="compositionally biased region" description="Low complexity" evidence="1">
    <location>
        <begin position="1"/>
        <end position="12"/>
    </location>
</feature>
<dbReference type="EMBL" id="JABJWZ010000045">
    <property type="protein sequence ID" value="MBB1253269.1"/>
    <property type="molecule type" value="Genomic_DNA"/>
</dbReference>
<evidence type="ECO:0000259" key="2">
    <source>
        <dbReference type="Pfam" id="PF04230"/>
    </source>
</evidence>
<feature type="domain" description="Polysaccharide pyruvyl transferase" evidence="2">
    <location>
        <begin position="232"/>
        <end position="263"/>
    </location>
</feature>
<sequence length="333" mass="35584">MTGATLRAGSLRRPARARRTTRSRGRPDDARRSAHVPPDKTLLIGWFSFPDGEATAGDLLALRAVQDALTDAGLPHETAWSPGLAAGGRPALEEVPAEEFGRLVFLCGPAHGEQVAALHTRFAHCLRIAVGVSVVDPDADAVRGFHHVLARDAAGLPPEPDLSLAARPAGGPPPVAAVVLTHGPGEDGDSRHRRVADALADWLPGRDCAFADLDTGLGRDDWRLCRTADQCQALLTRFDLVVTDRLHGLVLALRAGVPVLAVDPVHGGAEVTAQARACGWPALVPVERLTGPELDRWWTWCLTSGPARARRARAALLGRRDDDQLDRLVALLR</sequence>
<feature type="region of interest" description="Disordered" evidence="1">
    <location>
        <begin position="1"/>
        <end position="36"/>
    </location>
</feature>
<reference evidence="4" key="1">
    <citation type="submission" date="2020-05" db="EMBL/GenBank/DDBJ databases">
        <title>Classification of alakaliphilic streptomycetes isolated from an alkaline soil next to Lonar Crater, India and a proposal for the recognition of Streptomyces alkaliterrae sp. nov.</title>
        <authorList>
            <person name="Golinska P."/>
        </authorList>
    </citation>
    <scope>NUCLEOTIDE SEQUENCE [LARGE SCALE GENOMIC DNA]</scope>
    <source>
        <strain evidence="4">OF3</strain>
    </source>
</reference>
<evidence type="ECO:0000313" key="3">
    <source>
        <dbReference type="EMBL" id="MBB1253269.1"/>
    </source>
</evidence>
<gene>
    <name evidence="3" type="ORF">H3146_07775</name>
</gene>
<feature type="compositionally biased region" description="Basic residues" evidence="1">
    <location>
        <begin position="13"/>
        <end position="24"/>
    </location>
</feature>
<dbReference type="InterPro" id="IPR007345">
    <property type="entry name" value="Polysacch_pyruvyl_Trfase"/>
</dbReference>
<dbReference type="AlphaFoldDB" id="A0A7W3ZLV8"/>
<dbReference type="Pfam" id="PF04230">
    <property type="entry name" value="PS_pyruv_trans"/>
    <property type="match status" value="1"/>
</dbReference>
<dbReference type="Proteomes" id="UP000525686">
    <property type="component" value="Unassembled WGS sequence"/>
</dbReference>
<accession>A0A7W3ZLV8</accession>
<dbReference type="GO" id="GO:0016740">
    <property type="term" value="F:transferase activity"/>
    <property type="evidence" value="ECO:0007669"/>
    <property type="project" value="UniProtKB-KW"/>
</dbReference>
<evidence type="ECO:0000313" key="4">
    <source>
        <dbReference type="Proteomes" id="UP000525686"/>
    </source>
</evidence>
<name>A0A7W3ZLV8_9ACTN</name>
<protein>
    <submittedName>
        <fullName evidence="3">Polysaccharide pyruvyl transferase family protein</fullName>
    </submittedName>
</protein>
<organism evidence="3 4">
    <name type="scientific">Streptomyces alkaliterrae</name>
    <dbReference type="NCBI Taxonomy" id="2213162"/>
    <lineage>
        <taxon>Bacteria</taxon>
        <taxon>Bacillati</taxon>
        <taxon>Actinomycetota</taxon>
        <taxon>Actinomycetes</taxon>
        <taxon>Kitasatosporales</taxon>
        <taxon>Streptomycetaceae</taxon>
        <taxon>Streptomyces</taxon>
    </lineage>
</organism>
<evidence type="ECO:0000256" key="1">
    <source>
        <dbReference type="SAM" id="MobiDB-lite"/>
    </source>
</evidence>